<protein>
    <submittedName>
        <fullName evidence="9">Spore germination protein KB</fullName>
    </submittedName>
</protein>
<evidence type="ECO:0000313" key="9">
    <source>
        <dbReference type="EMBL" id="SQB35056.1"/>
    </source>
</evidence>
<dbReference type="Proteomes" id="UP000250223">
    <property type="component" value="Unassembled WGS sequence"/>
</dbReference>
<feature type="transmembrane region" description="Helical" evidence="8">
    <location>
        <begin position="306"/>
        <end position="326"/>
    </location>
</feature>
<keyword evidence="4" id="KW-0309">Germination</keyword>
<feature type="transmembrane region" description="Helical" evidence="8">
    <location>
        <begin position="42"/>
        <end position="63"/>
    </location>
</feature>
<dbReference type="EMBL" id="UAWC01000023">
    <property type="protein sequence ID" value="SQB35056.1"/>
    <property type="molecule type" value="Genomic_DNA"/>
</dbReference>
<evidence type="ECO:0000313" key="10">
    <source>
        <dbReference type="Proteomes" id="UP000250223"/>
    </source>
</evidence>
<dbReference type="GO" id="GO:0016020">
    <property type="term" value="C:membrane"/>
    <property type="evidence" value="ECO:0007669"/>
    <property type="project" value="UniProtKB-SubCell"/>
</dbReference>
<dbReference type="NCBIfam" id="TIGR00912">
    <property type="entry name" value="2A0309"/>
    <property type="match status" value="1"/>
</dbReference>
<sequence length="361" mass="41094">MLANKNQISLRQALLLFLNILFSSSIRFIPSITSQKAKQAAWLTPLPSLIILVLFILMLHNIYKKYSTSFINIMYSITGKTICKILLFIYIIWFQIPIALFLRYYVERILTSIFPNVSTELFLILLLLLIVYILPSGIVVIARMNEIISIIIFVSFLSIVVLAMPKIEISNLTPISYMDIIPILKGSISIIPIWSYLIYIFFIGDEIKNKEKIKKLGLKTAVFLSIATSILIATCVGALGYSVVERAPLPFLSVSKIITVFETLGRVHSILVVLWVTSDFILISTFIYILLKMIKSFLNLKTTKPFINIYAIFLYFFTLLFCNSKFELEVISSKITSIGNILFGLIIPVAIFIIGKFRRKV</sequence>
<feature type="transmembrane region" description="Helical" evidence="8">
    <location>
        <begin position="222"/>
        <end position="244"/>
    </location>
</feature>
<keyword evidence="5 8" id="KW-0812">Transmembrane</keyword>
<dbReference type="AlphaFoldDB" id="A0A2X2W107"/>
<evidence type="ECO:0000256" key="5">
    <source>
        <dbReference type="ARBA" id="ARBA00022692"/>
    </source>
</evidence>
<feature type="transmembrane region" description="Helical" evidence="8">
    <location>
        <begin position="147"/>
        <end position="165"/>
    </location>
</feature>
<reference evidence="9 10" key="1">
    <citation type="submission" date="2018-06" db="EMBL/GenBank/DDBJ databases">
        <authorList>
            <consortium name="Pathogen Informatics"/>
            <person name="Doyle S."/>
        </authorList>
    </citation>
    <scope>NUCLEOTIDE SEQUENCE [LARGE SCALE GENOMIC DNA]</scope>
    <source>
        <strain evidence="9 10">NCTC13028</strain>
    </source>
</reference>
<dbReference type="PANTHER" id="PTHR34975:SF2">
    <property type="entry name" value="SPORE GERMINATION PROTEIN A2"/>
    <property type="match status" value="1"/>
</dbReference>
<dbReference type="InterPro" id="IPR004761">
    <property type="entry name" value="Spore_GerAB"/>
</dbReference>
<feature type="transmembrane region" description="Helical" evidence="8">
    <location>
        <begin position="121"/>
        <end position="140"/>
    </location>
</feature>
<feature type="transmembrane region" description="Helical" evidence="8">
    <location>
        <begin position="84"/>
        <end position="106"/>
    </location>
</feature>
<comment type="subcellular location">
    <subcellularLocation>
        <location evidence="1">Membrane</location>
        <topology evidence="1">Multi-pass membrane protein</topology>
    </subcellularLocation>
</comment>
<proteinExistence type="inferred from homology"/>
<evidence type="ECO:0000256" key="2">
    <source>
        <dbReference type="ARBA" id="ARBA00007998"/>
    </source>
</evidence>
<dbReference type="PANTHER" id="PTHR34975">
    <property type="entry name" value="SPORE GERMINATION PROTEIN A2"/>
    <property type="match status" value="1"/>
</dbReference>
<evidence type="ECO:0000256" key="1">
    <source>
        <dbReference type="ARBA" id="ARBA00004141"/>
    </source>
</evidence>
<comment type="similarity">
    <text evidence="2">Belongs to the amino acid-polyamine-organocation (APC) superfamily. Spore germination protein (SGP) (TC 2.A.3.9) family.</text>
</comment>
<dbReference type="RefSeq" id="WP_160110544.1">
    <property type="nucleotide sequence ID" value="NZ_UAWC01000023.1"/>
</dbReference>
<feature type="transmembrane region" description="Helical" evidence="8">
    <location>
        <begin position="270"/>
        <end position="294"/>
    </location>
</feature>
<evidence type="ECO:0000256" key="4">
    <source>
        <dbReference type="ARBA" id="ARBA00022544"/>
    </source>
</evidence>
<dbReference type="Gene3D" id="1.20.1740.10">
    <property type="entry name" value="Amino acid/polyamine transporter I"/>
    <property type="match status" value="1"/>
</dbReference>
<accession>A0A2X2W107</accession>
<keyword evidence="7 8" id="KW-0472">Membrane</keyword>
<evidence type="ECO:0000256" key="3">
    <source>
        <dbReference type="ARBA" id="ARBA00022448"/>
    </source>
</evidence>
<keyword evidence="3" id="KW-0813">Transport</keyword>
<dbReference type="Pfam" id="PF03845">
    <property type="entry name" value="Spore_permease"/>
    <property type="match status" value="1"/>
</dbReference>
<evidence type="ECO:0000256" key="8">
    <source>
        <dbReference type="SAM" id="Phobius"/>
    </source>
</evidence>
<feature type="transmembrane region" description="Helical" evidence="8">
    <location>
        <begin position="338"/>
        <end position="357"/>
    </location>
</feature>
<dbReference type="GO" id="GO:0009847">
    <property type="term" value="P:spore germination"/>
    <property type="evidence" value="ECO:0007669"/>
    <property type="project" value="InterPro"/>
</dbReference>
<keyword evidence="6 8" id="KW-1133">Transmembrane helix</keyword>
<evidence type="ECO:0000256" key="6">
    <source>
        <dbReference type="ARBA" id="ARBA00022989"/>
    </source>
</evidence>
<organism evidence="9 10">
    <name type="scientific">Clostridium cochlearium</name>
    <dbReference type="NCBI Taxonomy" id="1494"/>
    <lineage>
        <taxon>Bacteria</taxon>
        <taxon>Bacillati</taxon>
        <taxon>Bacillota</taxon>
        <taxon>Clostridia</taxon>
        <taxon>Eubacteriales</taxon>
        <taxon>Clostridiaceae</taxon>
        <taxon>Clostridium</taxon>
    </lineage>
</organism>
<feature type="transmembrane region" description="Helical" evidence="8">
    <location>
        <begin position="12"/>
        <end position="30"/>
    </location>
</feature>
<name>A0A2X2W107_CLOCO</name>
<feature type="transmembrane region" description="Helical" evidence="8">
    <location>
        <begin position="180"/>
        <end position="202"/>
    </location>
</feature>
<gene>
    <name evidence="9" type="primary">yndE_2</name>
    <name evidence="9" type="ORF">NCTC13028_01667</name>
</gene>
<evidence type="ECO:0000256" key="7">
    <source>
        <dbReference type="ARBA" id="ARBA00023136"/>
    </source>
</evidence>